<organism evidence="1 2">
    <name type="scientific">Thermoanaerobacterium butyriciformans</name>
    <dbReference type="NCBI Taxonomy" id="1702242"/>
    <lineage>
        <taxon>Bacteria</taxon>
        <taxon>Bacillati</taxon>
        <taxon>Bacillota</taxon>
        <taxon>Clostridia</taxon>
        <taxon>Thermoanaerobacterales</taxon>
        <taxon>Thermoanaerobacteraceae</taxon>
        <taxon>Thermoanaerobacterium</taxon>
    </lineage>
</organism>
<gene>
    <name evidence="1" type="ORF">J2Z80_000345</name>
</gene>
<dbReference type="Proteomes" id="UP001166402">
    <property type="component" value="Unassembled WGS sequence"/>
</dbReference>
<reference evidence="1" key="1">
    <citation type="submission" date="2021-03" db="EMBL/GenBank/DDBJ databases">
        <title>Genomic Encyclopedia of Type Strains, Phase IV (KMG-IV): sequencing the most valuable type-strain genomes for metagenomic binning, comparative biology and taxonomic classification.</title>
        <authorList>
            <person name="Goeker M."/>
        </authorList>
    </citation>
    <scope>NUCLEOTIDE SEQUENCE</scope>
    <source>
        <strain evidence="1">DSM 101588</strain>
    </source>
</reference>
<keyword evidence="2" id="KW-1185">Reference proteome</keyword>
<sequence>MSTELLTVNPDSFIFRQTEEKVRKELNAAFEIFIARQYSCIHYSDLMDDMPDELASKDRLIKWLNDAKYKGKISRKGVITLYREKNPQYFKNGIWQASSFCNFVLFMKETLLDKQYTKKQEIADTFKKSFQNDEWYNSAVAVAGAKLLEDLYDRHALLTDTAKAYIRETKLARQMLSSVGKIIGRDGKNHDISDLKEDMTNIVEHVFKEALKNAFQLYVDKPEQKCYLKYEKTIRQNLMDIQNSELLLLT</sequence>
<proteinExistence type="predicted"/>
<comment type="caution">
    <text evidence="1">The sequence shown here is derived from an EMBL/GenBank/DDBJ whole genome shotgun (WGS) entry which is preliminary data.</text>
</comment>
<protein>
    <recommendedName>
        <fullName evidence="3">HEPN domain-containing protein</fullName>
    </recommendedName>
</protein>
<accession>A0ABS4NB00</accession>
<evidence type="ECO:0000313" key="1">
    <source>
        <dbReference type="EMBL" id="MBP2070847.1"/>
    </source>
</evidence>
<dbReference type="EMBL" id="JAGGLT010000002">
    <property type="protein sequence ID" value="MBP2070847.1"/>
    <property type="molecule type" value="Genomic_DNA"/>
</dbReference>
<evidence type="ECO:0008006" key="3">
    <source>
        <dbReference type="Google" id="ProtNLM"/>
    </source>
</evidence>
<dbReference type="RefSeq" id="WP_209452815.1">
    <property type="nucleotide sequence ID" value="NZ_JAGGLT010000002.1"/>
</dbReference>
<evidence type="ECO:0000313" key="2">
    <source>
        <dbReference type="Proteomes" id="UP001166402"/>
    </source>
</evidence>
<name>A0ABS4NB00_9THEO</name>